<sequence>MKLLRVHASGAQLVNPARRRAKSSLRHPNGEELAGLVWSFAQLLKIGAAVCASRKRPSGIPDHRVDQHLDGIPDVLDDHGLLAFLLRDDATFLTFGSNHLHLVGIPYLMDYMTFWHSSFGMTWPA</sequence>
<organism evidence="1 2">
    <name type="scientific">Aeromonas caviae</name>
    <name type="common">Aeromonas punctata</name>
    <dbReference type="NCBI Taxonomy" id="648"/>
    <lineage>
        <taxon>Bacteria</taxon>
        <taxon>Pseudomonadati</taxon>
        <taxon>Pseudomonadota</taxon>
        <taxon>Gammaproteobacteria</taxon>
        <taxon>Aeromonadales</taxon>
        <taxon>Aeromonadaceae</taxon>
        <taxon>Aeromonas</taxon>
    </lineage>
</organism>
<proteinExistence type="predicted"/>
<accession>A0AAV4YTA8</accession>
<reference evidence="1" key="1">
    <citation type="submission" date="2021-07" db="EMBL/GenBank/DDBJ databases">
        <title>Draft genome sequence of carbapenem-resistant Aeromonas spp. in Japan.</title>
        <authorList>
            <person name="Maehana S."/>
            <person name="Suzuki M."/>
            <person name="Kitasato H."/>
        </authorList>
    </citation>
    <scope>NUCLEOTIDE SEQUENCE</scope>
    <source>
        <strain evidence="1">KAM343</strain>
    </source>
</reference>
<evidence type="ECO:0000313" key="2">
    <source>
        <dbReference type="Proteomes" id="UP000886939"/>
    </source>
</evidence>
<gene>
    <name evidence="1" type="ORF">KAM343_41780</name>
</gene>
<dbReference type="Proteomes" id="UP000886939">
    <property type="component" value="Unassembled WGS sequence"/>
</dbReference>
<comment type="caution">
    <text evidence="1">The sequence shown here is derived from an EMBL/GenBank/DDBJ whole genome shotgun (WGS) entry which is preliminary data.</text>
</comment>
<protein>
    <submittedName>
        <fullName evidence="1">Uncharacterized protein</fullName>
    </submittedName>
</protein>
<evidence type="ECO:0000313" key="1">
    <source>
        <dbReference type="EMBL" id="GJA43382.1"/>
    </source>
</evidence>
<dbReference type="AlphaFoldDB" id="A0AAV4YTA8"/>
<dbReference type="EMBL" id="BPNI01000161">
    <property type="protein sequence ID" value="GJA43382.1"/>
    <property type="molecule type" value="Genomic_DNA"/>
</dbReference>
<name>A0AAV4YTA8_AERCA</name>